<dbReference type="InParanoid" id="A0A1S3IU96"/>
<dbReference type="SUPFAM" id="SSF56968">
    <property type="entry name" value="Lipovitellin-phosvitin complex, beta-sheet shell regions"/>
    <property type="match status" value="1"/>
</dbReference>
<dbReference type="GeneID" id="106167525"/>
<proteinExistence type="predicted"/>
<sequence>MKFYVIYLCLVVALVRPTLCKDEKDYVSKDSSALPKADLHGTTLHYHYESEAKLFGPAEETFHISADVDVEYIGDGFVNYLDNNASSFLMFMRNVFVQVIKGNGTTSESEAPLSADDLYDQPTWFVQLGNGTIAEARFTKKDLGNTDVMNFKRSILSALQTNLVRDKENVIETDVMGTHNSRYSLTELQFGEIEVKKHVSSKDIYVDNNTDLDTDEVDIETDEVQRVSGGILTSVSGHVQVFQKPVEQDDTTANPEEGGNIDLGVYLTSNVTFTLTLRKHVKRSVEGVQRIEAVANAQFQKRSLVGQYDQVSGVYQRWTILRKKFDKEDKLSQAVTNFMKDPTDPSKCM</sequence>
<dbReference type="InterPro" id="IPR015816">
    <property type="entry name" value="Vitellinogen_b-sht_N"/>
</dbReference>
<feature type="signal peptide" evidence="1">
    <location>
        <begin position="1"/>
        <end position="20"/>
    </location>
</feature>
<dbReference type="Proteomes" id="UP000085678">
    <property type="component" value="Unplaced"/>
</dbReference>
<dbReference type="RefSeq" id="XP_013401780.1">
    <property type="nucleotide sequence ID" value="XM_013546326.1"/>
</dbReference>
<name>A0A1S3IU96_LINAN</name>
<dbReference type="OrthoDB" id="6501997at2759"/>
<evidence type="ECO:0000313" key="3">
    <source>
        <dbReference type="RefSeq" id="XP_013401780.1"/>
    </source>
</evidence>
<keyword evidence="2" id="KW-1185">Reference proteome</keyword>
<dbReference type="Gene3D" id="2.30.230.10">
    <property type="entry name" value="Lipovitellin, beta-sheet shell regions, chain A"/>
    <property type="match status" value="1"/>
</dbReference>
<keyword evidence="1" id="KW-0732">Signal</keyword>
<organism evidence="2 3">
    <name type="scientific">Lingula anatina</name>
    <name type="common">Brachiopod</name>
    <name type="synonym">Lingula unguis</name>
    <dbReference type="NCBI Taxonomy" id="7574"/>
    <lineage>
        <taxon>Eukaryota</taxon>
        <taxon>Metazoa</taxon>
        <taxon>Spiralia</taxon>
        <taxon>Lophotrochozoa</taxon>
        <taxon>Brachiopoda</taxon>
        <taxon>Linguliformea</taxon>
        <taxon>Lingulata</taxon>
        <taxon>Lingulida</taxon>
        <taxon>Linguloidea</taxon>
        <taxon>Lingulidae</taxon>
        <taxon>Lingula</taxon>
    </lineage>
</organism>
<gene>
    <name evidence="3" type="primary">LOC106167525</name>
</gene>
<dbReference type="AlphaFoldDB" id="A0A1S3IU96"/>
<dbReference type="GO" id="GO:0005319">
    <property type="term" value="F:lipid transporter activity"/>
    <property type="evidence" value="ECO:0007669"/>
    <property type="project" value="InterPro"/>
</dbReference>
<dbReference type="InterPro" id="IPR015819">
    <property type="entry name" value="Lipid_transp_b-sht_shell"/>
</dbReference>
<feature type="chain" id="PRO_5010208196" evidence="1">
    <location>
        <begin position="21"/>
        <end position="349"/>
    </location>
</feature>
<protein>
    <submittedName>
        <fullName evidence="3">Uncharacterized protein LOC106167525</fullName>
    </submittedName>
</protein>
<accession>A0A1S3IU96</accession>
<evidence type="ECO:0000256" key="1">
    <source>
        <dbReference type="SAM" id="SignalP"/>
    </source>
</evidence>
<reference evidence="3" key="1">
    <citation type="submission" date="2025-08" db="UniProtKB">
        <authorList>
            <consortium name="RefSeq"/>
        </authorList>
    </citation>
    <scope>IDENTIFICATION</scope>
    <source>
        <tissue evidence="3">Gonads</tissue>
    </source>
</reference>
<evidence type="ECO:0000313" key="2">
    <source>
        <dbReference type="Proteomes" id="UP000085678"/>
    </source>
</evidence>
<dbReference type="KEGG" id="lak:106167525"/>